<evidence type="ECO:0000313" key="2">
    <source>
        <dbReference type="Proteomes" id="UP000032076"/>
    </source>
</evidence>
<accession>A0ABD4A3D9</accession>
<dbReference type="EMBL" id="JXLU01000131">
    <property type="protein sequence ID" value="KIO71232.1"/>
    <property type="molecule type" value="Genomic_DNA"/>
</dbReference>
<reference evidence="1 2" key="1">
    <citation type="submission" date="2015-01" db="EMBL/GenBank/DDBJ databases">
        <title>Draft Genome Sequences of Four Bacillus thermoamylovorans Strains, Isolated From Food Products.</title>
        <authorList>
            <person name="Krawcyk A.O."/>
            <person name="Berendsen E.M."/>
            <person name="Eijlander R.T."/>
            <person name="de Jong A."/>
            <person name="Wells-Bennik M."/>
            <person name="Kuipers O.P."/>
        </authorList>
    </citation>
    <scope>NUCLEOTIDE SEQUENCE [LARGE SCALE GENOMIC DNA]</scope>
    <source>
        <strain evidence="1 2">B4167</strain>
    </source>
</reference>
<name>A0ABD4A3D9_9BACI</name>
<dbReference type="AlphaFoldDB" id="A0ABD4A3D9"/>
<protein>
    <submittedName>
        <fullName evidence="1">Uncharacterized protein</fullName>
    </submittedName>
</protein>
<proteinExistence type="predicted"/>
<dbReference type="Proteomes" id="UP000032076">
    <property type="component" value="Unassembled WGS sequence"/>
</dbReference>
<comment type="caution">
    <text evidence="1">The sequence shown here is derived from an EMBL/GenBank/DDBJ whole genome shotgun (WGS) entry which is preliminary data.</text>
</comment>
<evidence type="ECO:0000313" key="1">
    <source>
        <dbReference type="EMBL" id="KIO71232.1"/>
    </source>
</evidence>
<gene>
    <name evidence="1" type="ORF">B4167_0186</name>
</gene>
<sequence length="38" mass="4382">MTNRDTNKWLGKEKNSSSVNVRRGVFSYYSNKEVLCIG</sequence>
<organism evidence="1 2">
    <name type="scientific">Caldibacillus thermoamylovorans</name>
    <dbReference type="NCBI Taxonomy" id="35841"/>
    <lineage>
        <taxon>Bacteria</taxon>
        <taxon>Bacillati</taxon>
        <taxon>Bacillota</taxon>
        <taxon>Bacilli</taxon>
        <taxon>Bacillales</taxon>
        <taxon>Bacillaceae</taxon>
        <taxon>Caldibacillus</taxon>
    </lineage>
</organism>